<dbReference type="HAMAP" id="MF_01489">
    <property type="entry name" value="Helicase_Rad25_arch"/>
    <property type="match status" value="1"/>
</dbReference>
<protein>
    <recommendedName>
        <fullName evidence="9">Putative DNA 3'-5' helicase Rad25</fullName>
        <ecNumber evidence="9">5.6.2.4</ecNumber>
    </recommendedName>
</protein>
<dbReference type="PANTHER" id="PTHR11274">
    <property type="entry name" value="RAD25/XP-B DNA REPAIR HELICASE"/>
    <property type="match status" value="1"/>
</dbReference>
<dbReference type="SMART" id="SM00487">
    <property type="entry name" value="DEXDc"/>
    <property type="match status" value="1"/>
</dbReference>
<evidence type="ECO:0000256" key="1">
    <source>
        <dbReference type="ARBA" id="ARBA00006637"/>
    </source>
</evidence>
<dbReference type="InterPro" id="IPR050615">
    <property type="entry name" value="ATP-dep_DNA_Helicase"/>
</dbReference>
<dbReference type="PROSITE" id="PS51192">
    <property type="entry name" value="HELICASE_ATP_BIND_1"/>
    <property type="match status" value="1"/>
</dbReference>
<feature type="domain" description="Helicase ATP-binding" evidence="11">
    <location>
        <begin position="261"/>
        <end position="410"/>
    </location>
</feature>
<dbReference type="PROSITE" id="PS51194">
    <property type="entry name" value="HELICASE_CTER"/>
    <property type="match status" value="1"/>
</dbReference>
<keyword evidence="4 9" id="KW-0347">Helicase</keyword>
<evidence type="ECO:0000256" key="7">
    <source>
        <dbReference type="ARBA" id="ARBA00034617"/>
    </source>
</evidence>
<comment type="caution">
    <text evidence="13">The sequence shown here is derived from an EMBL/GenBank/DDBJ whole genome shotgun (WGS) entry which is preliminary data.</text>
</comment>
<keyword evidence="3 9" id="KW-0378">Hydrolase</keyword>
<name>A0ABD5RR31_9EURY</name>
<evidence type="ECO:0000259" key="12">
    <source>
        <dbReference type="PROSITE" id="PS51194"/>
    </source>
</evidence>
<feature type="region of interest" description="Disordered" evidence="10">
    <location>
        <begin position="596"/>
        <end position="652"/>
    </location>
</feature>
<dbReference type="InterPro" id="IPR014001">
    <property type="entry name" value="Helicase_ATP-bd"/>
</dbReference>
<dbReference type="GO" id="GO:0005524">
    <property type="term" value="F:ATP binding"/>
    <property type="evidence" value="ECO:0007669"/>
    <property type="project" value="UniProtKB-UniRule"/>
</dbReference>
<dbReference type="AlphaFoldDB" id="A0ABD5RR31"/>
<dbReference type="SUPFAM" id="SSF52540">
    <property type="entry name" value="P-loop containing nucleoside triphosphate hydrolases"/>
    <property type="match status" value="2"/>
</dbReference>
<evidence type="ECO:0000256" key="10">
    <source>
        <dbReference type="SAM" id="MobiDB-lite"/>
    </source>
</evidence>
<dbReference type="SMART" id="SM00490">
    <property type="entry name" value="HELICc"/>
    <property type="match status" value="1"/>
</dbReference>
<evidence type="ECO:0000256" key="9">
    <source>
        <dbReference type="HAMAP-Rule" id="MF_01489"/>
    </source>
</evidence>
<dbReference type="GO" id="GO:0016818">
    <property type="term" value="F:hydrolase activity, acting on acid anhydrides, in phosphorus-containing anhydrides"/>
    <property type="evidence" value="ECO:0007669"/>
    <property type="project" value="UniProtKB-UniRule"/>
</dbReference>
<reference evidence="13 14" key="1">
    <citation type="journal article" date="2019" name="Int. J. Syst. Evol. Microbiol.">
        <title>The Global Catalogue of Microorganisms (GCM) 10K type strain sequencing project: providing services to taxonomists for standard genome sequencing and annotation.</title>
        <authorList>
            <consortium name="The Broad Institute Genomics Platform"/>
            <consortium name="The Broad Institute Genome Sequencing Center for Infectious Disease"/>
            <person name="Wu L."/>
            <person name="Ma J."/>
        </authorList>
    </citation>
    <scope>NUCLEOTIDE SEQUENCE [LARGE SCALE GENOMIC DNA]</scope>
    <source>
        <strain evidence="13 14">CGMCC 1.12543</strain>
    </source>
</reference>
<dbReference type="EC" id="5.6.2.4" evidence="9"/>
<dbReference type="InterPro" id="IPR030882">
    <property type="entry name" value="Helicase_Rad25_arc"/>
</dbReference>
<evidence type="ECO:0000313" key="14">
    <source>
        <dbReference type="Proteomes" id="UP001596099"/>
    </source>
</evidence>
<evidence type="ECO:0000256" key="6">
    <source>
        <dbReference type="ARBA" id="ARBA00023235"/>
    </source>
</evidence>
<evidence type="ECO:0000256" key="5">
    <source>
        <dbReference type="ARBA" id="ARBA00022840"/>
    </source>
</evidence>
<evidence type="ECO:0000256" key="2">
    <source>
        <dbReference type="ARBA" id="ARBA00022741"/>
    </source>
</evidence>
<dbReference type="InterPro" id="IPR001650">
    <property type="entry name" value="Helicase_C-like"/>
</dbReference>
<comment type="catalytic activity">
    <reaction evidence="7 9">
        <text>Couples ATP hydrolysis with the unwinding of duplex DNA by translocating in the 3'-5' direction.</text>
        <dbReference type="EC" id="5.6.2.4"/>
    </reaction>
</comment>
<evidence type="ECO:0000313" key="13">
    <source>
        <dbReference type="EMBL" id="MFC5973055.1"/>
    </source>
</evidence>
<evidence type="ECO:0000256" key="3">
    <source>
        <dbReference type="ARBA" id="ARBA00022801"/>
    </source>
</evidence>
<sequence length="652" mass="72600">MVVTDESPSPSLSLDEFQSALQRLGRSVVTASQVARVLECSHAEASERLAALADAGRIASADVSDDPVVWYPLDIEALSSREHRILFPERREVVVEHPRQFTRAQLAQFAHLVDSSGDAYIYRIREEDVWQAPYDHLEDLLRTMRDVLPERSPHLEEWVERQWGRAHKFTLATHEDGYTVLRAASDDLMGNVALQRLDQGEHVRAPISDSEVWVASERVGEIKRILYDAGYPVQDDRELESGDPLDIEVELDLREYQRSWVERFESAHSGVFVGPPGSGKTVAAMGAMAAVGGETLVLVPSRDLAGQWHEELLTHTSLSRDQIGEYHGGEKNIRPVTVATYQTAGMDRHRSLFDDREWGLIVYDEVHHVPSNVFRRSADLQAKHRLGLSATPIREDDREADIFTLIGPPIGTDWAALFDAGFVAEPEVEIRYVPWADEYARNEYVSSHGHERRQVAATNPAKVEAVRTLLEDHVGSKVLIFADYLDQGEALSKALDLPFVSGEMRHRRRQVLFDEFRTDRRDTLIISRVGDEGIDLPNAEVAIVASGLGGSRRQGAQRAGRTMRPVGSALMYVLATRGTNEEDFARQQLRHLAGKGIRVTERDAPQVEPVVDPSEEDAQGSDEDAPTDGIGGTDTSDETDTSDTPTDGDGDE</sequence>
<dbReference type="InterPro" id="IPR006935">
    <property type="entry name" value="Helicase/UvrB_N"/>
</dbReference>
<dbReference type="EMBL" id="JBHSQH010000001">
    <property type="protein sequence ID" value="MFC5973055.1"/>
    <property type="molecule type" value="Genomic_DNA"/>
</dbReference>
<comment type="similarity">
    <text evidence="1 9">Belongs to the helicase family. RAD25/XPB subfamily.</text>
</comment>
<accession>A0ABD5RR31</accession>
<evidence type="ECO:0000259" key="11">
    <source>
        <dbReference type="PROSITE" id="PS51192"/>
    </source>
</evidence>
<dbReference type="InterPro" id="IPR032438">
    <property type="entry name" value="ERCC3_RAD25_C"/>
</dbReference>
<gene>
    <name evidence="9" type="primary">rad25</name>
    <name evidence="13" type="ORF">ACFPYI_17105</name>
</gene>
<comment type="catalytic activity">
    <reaction evidence="8 9">
        <text>ATP + H2O = ADP + phosphate + H(+)</text>
        <dbReference type="Rhea" id="RHEA:13065"/>
        <dbReference type="ChEBI" id="CHEBI:15377"/>
        <dbReference type="ChEBI" id="CHEBI:15378"/>
        <dbReference type="ChEBI" id="CHEBI:30616"/>
        <dbReference type="ChEBI" id="CHEBI:43474"/>
        <dbReference type="ChEBI" id="CHEBI:456216"/>
        <dbReference type="EC" id="5.6.2.4"/>
    </reaction>
</comment>
<organism evidence="13 14">
    <name type="scientific">Halomarina salina</name>
    <dbReference type="NCBI Taxonomy" id="1872699"/>
    <lineage>
        <taxon>Archaea</taxon>
        <taxon>Methanobacteriati</taxon>
        <taxon>Methanobacteriota</taxon>
        <taxon>Stenosarchaea group</taxon>
        <taxon>Halobacteria</taxon>
        <taxon>Halobacteriales</taxon>
        <taxon>Natronomonadaceae</taxon>
        <taxon>Halomarina</taxon>
    </lineage>
</organism>
<dbReference type="InterPro" id="IPR027417">
    <property type="entry name" value="P-loop_NTPase"/>
</dbReference>
<keyword evidence="5 9" id="KW-0067">ATP-binding</keyword>
<evidence type="ECO:0000256" key="4">
    <source>
        <dbReference type="ARBA" id="ARBA00022806"/>
    </source>
</evidence>
<dbReference type="Pfam" id="PF04851">
    <property type="entry name" value="ResIII"/>
    <property type="match status" value="1"/>
</dbReference>
<dbReference type="Pfam" id="PF16203">
    <property type="entry name" value="ERCC3_RAD25_C"/>
    <property type="match status" value="1"/>
</dbReference>
<feature type="domain" description="Helicase C-terminal" evidence="12">
    <location>
        <begin position="462"/>
        <end position="619"/>
    </location>
</feature>
<dbReference type="Proteomes" id="UP001596099">
    <property type="component" value="Unassembled WGS sequence"/>
</dbReference>
<dbReference type="RefSeq" id="WP_379751952.1">
    <property type="nucleotide sequence ID" value="NZ_JALLGW010000001.1"/>
</dbReference>
<feature type="compositionally biased region" description="Acidic residues" evidence="10">
    <location>
        <begin position="635"/>
        <end position="652"/>
    </location>
</feature>
<dbReference type="PANTHER" id="PTHR11274:SF0">
    <property type="entry name" value="GENERAL TRANSCRIPTION AND DNA REPAIR FACTOR IIH HELICASE SUBUNIT XPB"/>
    <property type="match status" value="1"/>
</dbReference>
<dbReference type="Gene3D" id="3.40.50.300">
    <property type="entry name" value="P-loop containing nucleotide triphosphate hydrolases"/>
    <property type="match status" value="2"/>
</dbReference>
<evidence type="ECO:0000256" key="8">
    <source>
        <dbReference type="ARBA" id="ARBA00048988"/>
    </source>
</evidence>
<dbReference type="GO" id="GO:0043138">
    <property type="term" value="F:3'-5' DNA helicase activity"/>
    <property type="evidence" value="ECO:0007669"/>
    <property type="project" value="UniProtKB-EC"/>
</dbReference>
<keyword evidence="2 9" id="KW-0547">Nucleotide-binding</keyword>
<keyword evidence="14" id="KW-1185">Reference proteome</keyword>
<proteinExistence type="inferred from homology"/>
<keyword evidence="6 9" id="KW-0413">Isomerase</keyword>
<feature type="compositionally biased region" description="Acidic residues" evidence="10">
    <location>
        <begin position="613"/>
        <end position="626"/>
    </location>
</feature>